<reference evidence="2" key="1">
    <citation type="submission" date="2024-06" db="EMBL/GenBank/DDBJ databases">
        <title>Multi-omics analyses provide insights into the biosynthesis of the anticancer antibiotic pleurotin in Hohenbuehelia grisea.</title>
        <authorList>
            <person name="Weaver J.A."/>
            <person name="Alberti F."/>
        </authorList>
    </citation>
    <scope>NUCLEOTIDE SEQUENCE [LARGE SCALE GENOMIC DNA]</scope>
    <source>
        <strain evidence="2">T-177</strain>
    </source>
</reference>
<dbReference type="Gene3D" id="3.40.640.10">
    <property type="entry name" value="Type I PLP-dependent aspartate aminotransferase-like (Major domain)"/>
    <property type="match status" value="1"/>
</dbReference>
<keyword evidence="2" id="KW-1185">Reference proteome</keyword>
<comment type="caution">
    <text evidence="1">The sequence shown here is derived from an EMBL/GenBank/DDBJ whole genome shotgun (WGS) entry which is preliminary data.</text>
</comment>
<dbReference type="InterPro" id="IPR015424">
    <property type="entry name" value="PyrdxlP-dep_Trfase"/>
</dbReference>
<dbReference type="SUPFAM" id="SSF53383">
    <property type="entry name" value="PLP-dependent transferases"/>
    <property type="match status" value="1"/>
</dbReference>
<gene>
    <name evidence="1" type="ORF">HGRIS_014176</name>
</gene>
<protein>
    <submittedName>
        <fullName evidence="1">Uncharacterized protein</fullName>
    </submittedName>
</protein>
<evidence type="ECO:0000313" key="2">
    <source>
        <dbReference type="Proteomes" id="UP001556367"/>
    </source>
</evidence>
<dbReference type="EMBL" id="JASNQZ010000003">
    <property type="protein sequence ID" value="KAL0958858.1"/>
    <property type="molecule type" value="Genomic_DNA"/>
</dbReference>
<accession>A0ABR3JUN7</accession>
<sequence length="182" mass="20581">MSTVQKPPFRIPSNADHERISALFLGPKAENFGLLRECFIEVLDKQRAVRTKYFPEDKAYITPQIKQSEAYEKQKKKLIDSLDGLTNLLNKHSIPFFSPRYSAHMCTDMSMPAILGYISTMLFNPNNVAFEASPITTHLELRVGQQLCDMFGYNTNKKLIGLPLGWGHVACDGTIANLEAIW</sequence>
<dbReference type="InterPro" id="IPR015421">
    <property type="entry name" value="PyrdxlP-dep_Trfase_major"/>
</dbReference>
<dbReference type="Proteomes" id="UP001556367">
    <property type="component" value="Unassembled WGS sequence"/>
</dbReference>
<name>A0ABR3JUN7_9AGAR</name>
<organism evidence="1 2">
    <name type="scientific">Hohenbuehelia grisea</name>
    <dbReference type="NCBI Taxonomy" id="104357"/>
    <lineage>
        <taxon>Eukaryota</taxon>
        <taxon>Fungi</taxon>
        <taxon>Dikarya</taxon>
        <taxon>Basidiomycota</taxon>
        <taxon>Agaricomycotina</taxon>
        <taxon>Agaricomycetes</taxon>
        <taxon>Agaricomycetidae</taxon>
        <taxon>Agaricales</taxon>
        <taxon>Pleurotineae</taxon>
        <taxon>Pleurotaceae</taxon>
        <taxon>Hohenbuehelia</taxon>
    </lineage>
</organism>
<evidence type="ECO:0000313" key="1">
    <source>
        <dbReference type="EMBL" id="KAL0958858.1"/>
    </source>
</evidence>
<proteinExistence type="predicted"/>